<dbReference type="AlphaFoldDB" id="A0A6B8RC62"/>
<gene>
    <name evidence="1" type="ORF">EHS13_02205</name>
</gene>
<name>A0A6B8RC62_9BACL</name>
<dbReference type="RefSeq" id="WP_155698798.1">
    <property type="nucleotide sequence ID" value="NZ_CP034235.1"/>
</dbReference>
<reference evidence="2" key="1">
    <citation type="submission" date="2018-11" db="EMBL/GenBank/DDBJ databases">
        <title>Complete genome sequence of Paenibacillus sp. ML311-T8.</title>
        <authorList>
            <person name="Nam Y.-D."/>
            <person name="Kang J."/>
            <person name="Chung W.-H."/>
            <person name="Park Y.S."/>
        </authorList>
    </citation>
    <scope>NUCLEOTIDE SEQUENCE [LARGE SCALE GENOMIC DNA]</scope>
    <source>
        <strain evidence="2">ML311-T8</strain>
    </source>
</reference>
<proteinExistence type="predicted"/>
<evidence type="ECO:0000313" key="1">
    <source>
        <dbReference type="EMBL" id="QGQ93800.1"/>
    </source>
</evidence>
<organism evidence="1 2">
    <name type="scientific">Paenibacillus psychroresistens</name>
    <dbReference type="NCBI Taxonomy" id="1778678"/>
    <lineage>
        <taxon>Bacteria</taxon>
        <taxon>Bacillati</taxon>
        <taxon>Bacillota</taxon>
        <taxon>Bacilli</taxon>
        <taxon>Bacillales</taxon>
        <taxon>Paenibacillaceae</taxon>
        <taxon>Paenibacillus</taxon>
    </lineage>
</organism>
<protein>
    <submittedName>
        <fullName evidence="1">Uncharacterized protein</fullName>
    </submittedName>
</protein>
<dbReference type="KEGG" id="ppsc:EHS13_02205"/>
<keyword evidence="2" id="KW-1185">Reference proteome</keyword>
<evidence type="ECO:0000313" key="2">
    <source>
        <dbReference type="Proteomes" id="UP000426246"/>
    </source>
</evidence>
<dbReference type="EMBL" id="CP034235">
    <property type="protein sequence ID" value="QGQ93800.1"/>
    <property type="molecule type" value="Genomic_DNA"/>
</dbReference>
<sequence length="100" mass="11473">MNLINSKPIEITDATLSGVMKTDGIIEWYINIDCGIFEISGHSNAPRIYLERFEWEIDSIEEIVNRAINIEDGSSLSNNIILPGERLCCLYVSEHQFRRK</sequence>
<dbReference type="Proteomes" id="UP000426246">
    <property type="component" value="Chromosome"/>
</dbReference>
<accession>A0A6B8RC62</accession>
<dbReference type="OrthoDB" id="9879402at2"/>